<dbReference type="InterPro" id="IPR011250">
    <property type="entry name" value="OMP/PagP_B-barrel"/>
</dbReference>
<dbReference type="SUPFAM" id="SSF56925">
    <property type="entry name" value="OMPA-like"/>
    <property type="match status" value="1"/>
</dbReference>
<keyword evidence="3" id="KW-1185">Reference proteome</keyword>
<dbReference type="AlphaFoldDB" id="A0AAN4W0S0"/>
<reference evidence="2 3" key="1">
    <citation type="submission" date="2021-12" db="EMBL/GenBank/DDBJ databases">
        <title>Genome sequencing of bacteria with rrn-lacking chromosome and rrn-plasmid.</title>
        <authorList>
            <person name="Anda M."/>
            <person name="Iwasaki W."/>
        </authorList>
    </citation>
    <scope>NUCLEOTIDE SEQUENCE [LARGE SCALE GENOMIC DNA]</scope>
    <source>
        <strain evidence="2 3">NBRC 15940</strain>
    </source>
</reference>
<comment type="caution">
    <text evidence="2">The sequence shown here is derived from an EMBL/GenBank/DDBJ whole genome shotgun (WGS) entry which is preliminary data.</text>
</comment>
<dbReference type="Gene3D" id="2.40.160.20">
    <property type="match status" value="1"/>
</dbReference>
<evidence type="ECO:0000256" key="1">
    <source>
        <dbReference type="SAM" id="SignalP"/>
    </source>
</evidence>
<evidence type="ECO:0008006" key="4">
    <source>
        <dbReference type="Google" id="ProtNLM"/>
    </source>
</evidence>
<feature type="chain" id="PRO_5042895960" description="Outer membrane protein beta-barrel domain-containing protein" evidence="1">
    <location>
        <begin position="20"/>
        <end position="237"/>
    </location>
</feature>
<sequence>MKRPYLLAFLLLFSLQVMGQKDQDIQELKFEPGDWAIEFNFKSFLGNNLNVIEDSPEILSPSMGVGLRVRKFLGEKGGVRMEGNYGRVADNYKYEALYSGPTYDSKTTGAVGGISLGYEYHFVKNDRFTAYIGGQFFYNQTKSTFKEGGKISPSRPMEGTDDKIFVRQSGVDAFLGLDYYLSKKFYVGLESRFRWGRQWDKMILSEEEGNPPVDAKEKDYYTIFGFVSPELRVGFLF</sequence>
<evidence type="ECO:0000313" key="3">
    <source>
        <dbReference type="Proteomes" id="UP001310022"/>
    </source>
</evidence>
<keyword evidence="1" id="KW-0732">Signal</keyword>
<protein>
    <recommendedName>
        <fullName evidence="4">Outer membrane protein beta-barrel domain-containing protein</fullName>
    </recommendedName>
</protein>
<proteinExistence type="predicted"/>
<name>A0AAN4W0S0_9BACT</name>
<evidence type="ECO:0000313" key="2">
    <source>
        <dbReference type="EMBL" id="GJM62794.1"/>
    </source>
</evidence>
<gene>
    <name evidence="2" type="ORF">PEDI_33460</name>
</gene>
<organism evidence="2 3">
    <name type="scientific">Persicobacter diffluens</name>
    <dbReference type="NCBI Taxonomy" id="981"/>
    <lineage>
        <taxon>Bacteria</taxon>
        <taxon>Pseudomonadati</taxon>
        <taxon>Bacteroidota</taxon>
        <taxon>Cytophagia</taxon>
        <taxon>Cytophagales</taxon>
        <taxon>Persicobacteraceae</taxon>
        <taxon>Persicobacter</taxon>
    </lineage>
</organism>
<dbReference type="RefSeq" id="WP_338238031.1">
    <property type="nucleotide sequence ID" value="NZ_BQKE01000002.1"/>
</dbReference>
<dbReference type="EMBL" id="BQKE01000002">
    <property type="protein sequence ID" value="GJM62794.1"/>
    <property type="molecule type" value="Genomic_DNA"/>
</dbReference>
<dbReference type="Proteomes" id="UP001310022">
    <property type="component" value="Unassembled WGS sequence"/>
</dbReference>
<accession>A0AAN4W0S0</accession>
<feature type="signal peptide" evidence="1">
    <location>
        <begin position="1"/>
        <end position="19"/>
    </location>
</feature>